<sequence>LVVILVTTSV</sequence>
<dbReference type="Proteomes" id="UP000008367">
    <property type="component" value="Unassembled WGS sequence"/>
</dbReference>
<dbReference type="EMBL" id="AJSR01000480">
    <property type="protein sequence ID" value="EKM32990.1"/>
    <property type="molecule type" value="Genomic_DNA"/>
</dbReference>
<organism evidence="1 2">
    <name type="scientific">Vibrio harveyi</name>
    <name type="common">Beneckea harveyi</name>
    <dbReference type="NCBI Taxonomy" id="669"/>
    <lineage>
        <taxon>Bacteria</taxon>
        <taxon>Pseudomonadati</taxon>
        <taxon>Pseudomonadota</taxon>
        <taxon>Gammaproteobacteria</taxon>
        <taxon>Vibrionales</taxon>
        <taxon>Vibrionaceae</taxon>
        <taxon>Vibrio</taxon>
    </lineage>
</organism>
<feature type="non-terminal residue" evidence="1">
    <location>
        <position position="1"/>
    </location>
</feature>
<reference evidence="1 2" key="1">
    <citation type="submission" date="2012-10" db="EMBL/GenBank/DDBJ databases">
        <title>Genome sequence of Vibrio Cholerae HENC-02.</title>
        <authorList>
            <person name="Eppinger M."/>
            <person name="Hasan N.A."/>
            <person name="Sengamalay N."/>
            <person name="Hine E."/>
            <person name="Su Q."/>
            <person name="Daugherty S.C."/>
            <person name="Young S."/>
            <person name="Sadzewicz L."/>
            <person name="Tallon L."/>
            <person name="Cebula T.A."/>
            <person name="Ravel J."/>
            <person name="Colwell R.R."/>
        </authorList>
    </citation>
    <scope>NUCLEOTIDE SEQUENCE [LARGE SCALE GENOMIC DNA]</scope>
    <source>
        <strain evidence="1 2">HENC-02</strain>
    </source>
</reference>
<evidence type="ECO:0000313" key="1">
    <source>
        <dbReference type="EMBL" id="EKM32990.1"/>
    </source>
</evidence>
<accession>A0A454D2Y8</accession>
<proteinExistence type="predicted"/>
<evidence type="ECO:0000313" key="2">
    <source>
        <dbReference type="Proteomes" id="UP000008367"/>
    </source>
</evidence>
<comment type="caution">
    <text evidence="1">The sequence shown here is derived from an EMBL/GenBank/DDBJ whole genome shotgun (WGS) entry which is preliminary data.</text>
</comment>
<gene>
    <name evidence="1" type="primary">fnr</name>
    <name evidence="1" type="ORF">VCHENC02_1511B</name>
</gene>
<name>A0A454D2Y8_VIBHA</name>
<protein>
    <submittedName>
        <fullName evidence="1">Fumarate and nitrate reduction regulatory protein</fullName>
    </submittedName>
</protein>